<keyword evidence="3 9" id="KW-0540">Nuclease</keyword>
<dbReference type="InterPro" id="IPR019199">
    <property type="entry name" value="Virulence_VapD/CRISPR_Cas2"/>
</dbReference>
<dbReference type="CDD" id="cd09725">
    <property type="entry name" value="Cas2_I_II_III"/>
    <property type="match status" value="1"/>
</dbReference>
<name>A0A4R1R4A9_9FIRM</name>
<evidence type="ECO:0000256" key="3">
    <source>
        <dbReference type="ARBA" id="ARBA00022722"/>
    </source>
</evidence>
<evidence type="ECO:0000313" key="12">
    <source>
        <dbReference type="Proteomes" id="UP000295184"/>
    </source>
</evidence>
<reference evidence="11 12" key="1">
    <citation type="submission" date="2019-03" db="EMBL/GenBank/DDBJ databases">
        <title>Genomic Encyclopedia of Type Strains, Phase IV (KMG-IV): sequencing the most valuable type-strain genomes for metagenomic binning, comparative biology and taxonomic classification.</title>
        <authorList>
            <person name="Goeker M."/>
        </authorList>
    </citation>
    <scope>NUCLEOTIDE SEQUENCE [LARGE SCALE GENOMIC DNA]</scope>
    <source>
        <strain evidence="11 12">DSM 100451</strain>
    </source>
</reference>
<dbReference type="InterPro" id="IPR021127">
    <property type="entry name" value="CRISPR_associated_Cas2"/>
</dbReference>
<dbReference type="Pfam" id="PF09827">
    <property type="entry name" value="CRISPR_Cas2"/>
    <property type="match status" value="1"/>
</dbReference>
<evidence type="ECO:0000256" key="5">
    <source>
        <dbReference type="ARBA" id="ARBA00022759"/>
    </source>
</evidence>
<dbReference type="GeneID" id="97381135"/>
<keyword evidence="6 9" id="KW-0378">Hydrolase</keyword>
<dbReference type="GO" id="GO:0016787">
    <property type="term" value="F:hydrolase activity"/>
    <property type="evidence" value="ECO:0007669"/>
    <property type="project" value="UniProtKB-KW"/>
</dbReference>
<dbReference type="OrthoDB" id="9798176at2"/>
<comment type="function">
    <text evidence="9">CRISPR (clustered regularly interspaced short palindromic repeat), is an adaptive immune system that provides protection against mobile genetic elements (viruses, transposable elements and conjugative plasmids). CRISPR clusters contain sequences complementary to antecedent mobile elements and target invading nucleic acids. CRISPR clusters are transcribed and processed into CRISPR RNA (crRNA). Functions as a ssRNA-specific endoribonuclease. Involved in the integration of spacer DNA into the CRISPR cassette.</text>
</comment>
<keyword evidence="7 9" id="KW-0460">Magnesium</keyword>
<comment type="similarity">
    <text evidence="2 9 10">Belongs to the CRISPR-associated endoribonuclease Cas2 protein family.</text>
</comment>
<dbReference type="Proteomes" id="UP000295184">
    <property type="component" value="Unassembled WGS sequence"/>
</dbReference>
<proteinExistence type="inferred from homology"/>
<comment type="cofactor">
    <cofactor evidence="1 9">
        <name>Mg(2+)</name>
        <dbReference type="ChEBI" id="CHEBI:18420"/>
    </cofactor>
</comment>
<dbReference type="PANTHER" id="PTHR34405">
    <property type="entry name" value="CRISPR-ASSOCIATED ENDORIBONUCLEASE CAS2"/>
    <property type="match status" value="1"/>
</dbReference>
<dbReference type="GO" id="GO:0051607">
    <property type="term" value="P:defense response to virus"/>
    <property type="evidence" value="ECO:0007669"/>
    <property type="project" value="UniProtKB-UniRule"/>
</dbReference>
<dbReference type="SUPFAM" id="SSF143430">
    <property type="entry name" value="TTP0101/SSO1404-like"/>
    <property type="match status" value="1"/>
</dbReference>
<gene>
    <name evidence="9" type="primary">cas2</name>
    <name evidence="11" type="ORF">EDD77_104130</name>
</gene>
<dbReference type="GO" id="GO:0046872">
    <property type="term" value="F:metal ion binding"/>
    <property type="evidence" value="ECO:0007669"/>
    <property type="project" value="UniProtKB-UniRule"/>
</dbReference>
<organism evidence="11 12">
    <name type="scientific">Allofournierella massiliensis</name>
    <dbReference type="NCBI Taxonomy" id="1650663"/>
    <lineage>
        <taxon>Bacteria</taxon>
        <taxon>Bacillati</taxon>
        <taxon>Bacillota</taxon>
        <taxon>Clostridia</taxon>
        <taxon>Eubacteriales</taxon>
        <taxon>Oscillospiraceae</taxon>
        <taxon>Allofournierella</taxon>
    </lineage>
</organism>
<dbReference type="STRING" id="1650663.GCA_001486665_02805"/>
<dbReference type="Gene3D" id="3.30.70.240">
    <property type="match status" value="1"/>
</dbReference>
<protein>
    <recommendedName>
        <fullName evidence="9">CRISPR-associated endoribonuclease Cas2</fullName>
        <ecNumber evidence="9">3.1.-.-</ecNumber>
    </recommendedName>
</protein>
<evidence type="ECO:0000256" key="9">
    <source>
        <dbReference type="HAMAP-Rule" id="MF_01471"/>
    </source>
</evidence>
<evidence type="ECO:0000256" key="2">
    <source>
        <dbReference type="ARBA" id="ARBA00009959"/>
    </source>
</evidence>
<dbReference type="AlphaFoldDB" id="A0A4R1R4A9"/>
<keyword evidence="5 9" id="KW-0255">Endonuclease</keyword>
<dbReference type="RefSeq" id="WP_058965945.1">
    <property type="nucleotide sequence ID" value="NZ_CABKVM010000018.1"/>
</dbReference>
<dbReference type="EC" id="3.1.-.-" evidence="9"/>
<evidence type="ECO:0000256" key="6">
    <source>
        <dbReference type="ARBA" id="ARBA00022801"/>
    </source>
</evidence>
<evidence type="ECO:0000256" key="4">
    <source>
        <dbReference type="ARBA" id="ARBA00022723"/>
    </source>
</evidence>
<evidence type="ECO:0000256" key="10">
    <source>
        <dbReference type="PIRNR" id="PIRNR032582"/>
    </source>
</evidence>
<dbReference type="GO" id="GO:0043571">
    <property type="term" value="P:maintenance of CRISPR repeat elements"/>
    <property type="evidence" value="ECO:0007669"/>
    <property type="project" value="UniProtKB-UniRule"/>
</dbReference>
<keyword evidence="4 9" id="KW-0479">Metal-binding</keyword>
<comment type="subunit">
    <text evidence="9">Homodimer, forms a heterotetramer with a Cas1 homodimer.</text>
</comment>
<dbReference type="HAMAP" id="MF_01471">
    <property type="entry name" value="Cas2"/>
    <property type="match status" value="1"/>
</dbReference>
<evidence type="ECO:0000256" key="7">
    <source>
        <dbReference type="ARBA" id="ARBA00022842"/>
    </source>
</evidence>
<sequence length="96" mass="11029">MLVLITYDVNTETPVGRKRLRKVAKTCIDHGQRVQNSVFECLLDAAQYAVLKSKLTQLIDPECDSLRFYCLGNSYKKKVEHIGRCPQWSQDDVLLL</sequence>
<dbReference type="EMBL" id="SLUM01000004">
    <property type="protein sequence ID" value="TCL60248.1"/>
    <property type="molecule type" value="Genomic_DNA"/>
</dbReference>
<dbReference type="PANTHER" id="PTHR34405:SF3">
    <property type="entry name" value="CRISPR-ASSOCIATED ENDORIBONUCLEASE CAS2 3"/>
    <property type="match status" value="1"/>
</dbReference>
<dbReference type="PIRSF" id="PIRSF032582">
    <property type="entry name" value="Cas2"/>
    <property type="match status" value="1"/>
</dbReference>
<evidence type="ECO:0000256" key="1">
    <source>
        <dbReference type="ARBA" id="ARBA00001946"/>
    </source>
</evidence>
<feature type="binding site" evidence="9">
    <location>
        <position position="8"/>
    </location>
    <ligand>
        <name>Mg(2+)</name>
        <dbReference type="ChEBI" id="CHEBI:18420"/>
        <note>catalytic</note>
    </ligand>
</feature>
<keyword evidence="8 9" id="KW-0051">Antiviral defense</keyword>
<evidence type="ECO:0000313" key="11">
    <source>
        <dbReference type="EMBL" id="TCL60248.1"/>
    </source>
</evidence>
<dbReference type="NCBIfam" id="TIGR01573">
    <property type="entry name" value="cas2"/>
    <property type="match status" value="1"/>
</dbReference>
<dbReference type="GO" id="GO:0004521">
    <property type="term" value="F:RNA endonuclease activity"/>
    <property type="evidence" value="ECO:0007669"/>
    <property type="project" value="UniProtKB-UniRule"/>
</dbReference>
<comment type="caution">
    <text evidence="11">The sequence shown here is derived from an EMBL/GenBank/DDBJ whole genome shotgun (WGS) entry which is preliminary data.</text>
</comment>
<accession>A0A4R1R4A9</accession>
<evidence type="ECO:0000256" key="8">
    <source>
        <dbReference type="ARBA" id="ARBA00023118"/>
    </source>
</evidence>